<accession>A0A016VNL7</accession>
<dbReference type="STRING" id="53326.A0A016VNL7"/>
<dbReference type="PANTHER" id="PTHR10334">
    <property type="entry name" value="CYSTEINE-RICH SECRETORY PROTEIN-RELATED"/>
    <property type="match status" value="1"/>
</dbReference>
<dbReference type="Gene3D" id="3.40.33.10">
    <property type="entry name" value="CAP"/>
    <property type="match status" value="1"/>
</dbReference>
<organism evidence="2 3">
    <name type="scientific">Ancylostoma ceylanicum</name>
    <dbReference type="NCBI Taxonomy" id="53326"/>
    <lineage>
        <taxon>Eukaryota</taxon>
        <taxon>Metazoa</taxon>
        <taxon>Ecdysozoa</taxon>
        <taxon>Nematoda</taxon>
        <taxon>Chromadorea</taxon>
        <taxon>Rhabditida</taxon>
        <taxon>Rhabditina</taxon>
        <taxon>Rhabditomorpha</taxon>
        <taxon>Strongyloidea</taxon>
        <taxon>Ancylostomatidae</taxon>
        <taxon>Ancylostomatinae</taxon>
        <taxon>Ancylostoma</taxon>
    </lineage>
</organism>
<gene>
    <name evidence="2" type="primary">Acey_s0007.g3499</name>
    <name evidence="2" type="synonym">ASP-s0007.g3499</name>
    <name evidence="2" type="ORF">Y032_0007g3499</name>
</gene>
<dbReference type="InterPro" id="IPR014044">
    <property type="entry name" value="CAP_dom"/>
</dbReference>
<evidence type="ECO:0000313" key="2">
    <source>
        <dbReference type="EMBL" id="EYC28921.1"/>
    </source>
</evidence>
<dbReference type="SUPFAM" id="SSF55797">
    <property type="entry name" value="PR-1-like"/>
    <property type="match status" value="1"/>
</dbReference>
<reference evidence="3" key="1">
    <citation type="journal article" date="2015" name="Nat. Genet.">
        <title>The genome and transcriptome of the zoonotic hookworm Ancylostoma ceylanicum identify infection-specific gene families.</title>
        <authorList>
            <person name="Schwarz E.M."/>
            <person name="Hu Y."/>
            <person name="Antoshechkin I."/>
            <person name="Miller M.M."/>
            <person name="Sternberg P.W."/>
            <person name="Aroian R.V."/>
        </authorList>
    </citation>
    <scope>NUCLEOTIDE SEQUENCE</scope>
    <source>
        <strain evidence="3">HY135</strain>
    </source>
</reference>
<keyword evidence="3" id="KW-1185">Reference proteome</keyword>
<dbReference type="PRINTS" id="PR00837">
    <property type="entry name" value="V5TPXLIKE"/>
</dbReference>
<dbReference type="AlphaFoldDB" id="A0A016VNL7"/>
<dbReference type="SMART" id="SM00198">
    <property type="entry name" value="SCP"/>
    <property type="match status" value="1"/>
</dbReference>
<dbReference type="Pfam" id="PF00188">
    <property type="entry name" value="CAP"/>
    <property type="match status" value="1"/>
</dbReference>
<sequence length="239" mass="26738">MNHEFSVAEVMTTQGGTMCQYTEMTDAARKRVRAMHNWRRSQLALGNVQNGRNNYNCSQAANMYKMKYDCDLEKSALDYAKQCTLTPSVAYNQGENVHVGPLENDKTKAIATVGEKCTHWSTVIRSSEKKGYPGKTVNSTFFQAVKAWWGQIFRNGVNQRMIFLQNLRDKPNAPIAWSQMAWALSTRIGCAVVNCQSNTFTVCRYRQEGNILNQQIYQVGAPCSACTTSCLGEGLCATP</sequence>
<dbReference type="InterPro" id="IPR001283">
    <property type="entry name" value="CRISP-related"/>
</dbReference>
<protein>
    <recommendedName>
        <fullName evidence="1">SCP domain-containing protein</fullName>
    </recommendedName>
</protein>
<dbReference type="EMBL" id="JARK01001343">
    <property type="protein sequence ID" value="EYC28921.1"/>
    <property type="molecule type" value="Genomic_DNA"/>
</dbReference>
<evidence type="ECO:0000313" key="3">
    <source>
        <dbReference type="Proteomes" id="UP000024635"/>
    </source>
</evidence>
<dbReference type="Proteomes" id="UP000024635">
    <property type="component" value="Unassembled WGS sequence"/>
</dbReference>
<dbReference type="InterPro" id="IPR035940">
    <property type="entry name" value="CAP_sf"/>
</dbReference>
<evidence type="ECO:0000259" key="1">
    <source>
        <dbReference type="SMART" id="SM00198"/>
    </source>
</evidence>
<name>A0A016VNL7_9BILA</name>
<comment type="caution">
    <text evidence="2">The sequence shown here is derived from an EMBL/GenBank/DDBJ whole genome shotgun (WGS) entry which is preliminary data.</text>
</comment>
<dbReference type="CDD" id="cd05380">
    <property type="entry name" value="CAP_euk"/>
    <property type="match status" value="1"/>
</dbReference>
<dbReference type="OrthoDB" id="5850569at2759"/>
<feature type="domain" description="SCP" evidence="1">
    <location>
        <begin position="26"/>
        <end position="213"/>
    </location>
</feature>
<proteinExistence type="predicted"/>